<evidence type="ECO:0000256" key="1">
    <source>
        <dbReference type="SAM" id="Phobius"/>
    </source>
</evidence>
<dbReference type="InterPro" id="IPR040350">
    <property type="entry name" value="TMEM272"/>
</dbReference>
<accession>A0AAV3X3P9</accession>
<dbReference type="PANTHER" id="PTHR33444:SF7">
    <property type="entry name" value="TRANSMEMBRANE PROTEIN 272"/>
    <property type="match status" value="1"/>
</dbReference>
<feature type="transmembrane region" description="Helical" evidence="1">
    <location>
        <begin position="109"/>
        <end position="130"/>
    </location>
</feature>
<keyword evidence="1" id="KW-0812">Transmembrane</keyword>
<dbReference type="AlphaFoldDB" id="A0AAV3X3P9"/>
<sequence length="236" mass="27156">MEKRKKFSLTRMAYESTQSSASILSTEPDENTWSQSVELETSNEILVQLRELNKDVDSSFEFVCGVNDILCTTIPVNIGLFAFGVYAIVEITFGIKHLSDCPVEDHIPIFLFVGGCFILLKIIHMLYTNYRNRKHAMYVSESGHRNIQRTVEIVDGVLNLFLICWQVMGFYWTLRVWPPHFSPPLHEPTNWCHEGLYIFTMVQLIISGVVLVGRCLFQCALMLCYSCTNVFECQEM</sequence>
<name>A0AAV3X3P9_9GAST</name>
<dbReference type="PANTHER" id="PTHR33444">
    <property type="entry name" value="SI:DKEY-19B23.12-RELATED"/>
    <property type="match status" value="1"/>
</dbReference>
<dbReference type="Proteomes" id="UP000735302">
    <property type="component" value="Unassembled WGS sequence"/>
</dbReference>
<evidence type="ECO:0000313" key="3">
    <source>
        <dbReference type="Proteomes" id="UP000735302"/>
    </source>
</evidence>
<feature type="transmembrane region" description="Helical" evidence="1">
    <location>
        <begin position="194"/>
        <end position="217"/>
    </location>
</feature>
<gene>
    <name evidence="2" type="ORF">PoB_000160100</name>
</gene>
<keyword evidence="1" id="KW-1133">Transmembrane helix</keyword>
<feature type="transmembrane region" description="Helical" evidence="1">
    <location>
        <begin position="69"/>
        <end position="89"/>
    </location>
</feature>
<feature type="transmembrane region" description="Helical" evidence="1">
    <location>
        <begin position="151"/>
        <end position="174"/>
    </location>
</feature>
<evidence type="ECO:0000313" key="2">
    <source>
        <dbReference type="EMBL" id="GFN75095.1"/>
    </source>
</evidence>
<protein>
    <submittedName>
        <fullName evidence="2">TBC1 domain family member 2b</fullName>
    </submittedName>
</protein>
<keyword evidence="3" id="KW-1185">Reference proteome</keyword>
<comment type="caution">
    <text evidence="2">The sequence shown here is derived from an EMBL/GenBank/DDBJ whole genome shotgun (WGS) entry which is preliminary data.</text>
</comment>
<organism evidence="2 3">
    <name type="scientific">Plakobranchus ocellatus</name>
    <dbReference type="NCBI Taxonomy" id="259542"/>
    <lineage>
        <taxon>Eukaryota</taxon>
        <taxon>Metazoa</taxon>
        <taxon>Spiralia</taxon>
        <taxon>Lophotrochozoa</taxon>
        <taxon>Mollusca</taxon>
        <taxon>Gastropoda</taxon>
        <taxon>Heterobranchia</taxon>
        <taxon>Euthyneura</taxon>
        <taxon>Panpulmonata</taxon>
        <taxon>Sacoglossa</taxon>
        <taxon>Placobranchoidea</taxon>
        <taxon>Plakobranchidae</taxon>
        <taxon>Plakobranchus</taxon>
    </lineage>
</organism>
<proteinExistence type="predicted"/>
<dbReference type="EMBL" id="BLXT01000208">
    <property type="protein sequence ID" value="GFN75095.1"/>
    <property type="molecule type" value="Genomic_DNA"/>
</dbReference>
<reference evidence="2 3" key="1">
    <citation type="journal article" date="2021" name="Elife">
        <title>Chloroplast acquisition without the gene transfer in kleptoplastic sea slugs, Plakobranchus ocellatus.</title>
        <authorList>
            <person name="Maeda T."/>
            <person name="Takahashi S."/>
            <person name="Yoshida T."/>
            <person name="Shimamura S."/>
            <person name="Takaki Y."/>
            <person name="Nagai Y."/>
            <person name="Toyoda A."/>
            <person name="Suzuki Y."/>
            <person name="Arimoto A."/>
            <person name="Ishii H."/>
            <person name="Satoh N."/>
            <person name="Nishiyama T."/>
            <person name="Hasebe M."/>
            <person name="Maruyama T."/>
            <person name="Minagawa J."/>
            <person name="Obokata J."/>
            <person name="Shigenobu S."/>
        </authorList>
    </citation>
    <scope>NUCLEOTIDE SEQUENCE [LARGE SCALE GENOMIC DNA]</scope>
</reference>
<keyword evidence="1" id="KW-0472">Membrane</keyword>